<reference evidence="1 2" key="1">
    <citation type="journal article" date="2019" name="Sci. Rep.">
        <title>Orb-weaving spider Araneus ventricosus genome elucidates the spidroin gene catalogue.</title>
        <authorList>
            <person name="Kono N."/>
            <person name="Nakamura H."/>
            <person name="Ohtoshi R."/>
            <person name="Moran D.A.P."/>
            <person name="Shinohara A."/>
            <person name="Yoshida Y."/>
            <person name="Fujiwara M."/>
            <person name="Mori M."/>
            <person name="Tomita M."/>
            <person name="Arakawa K."/>
        </authorList>
    </citation>
    <scope>NUCLEOTIDE SEQUENCE [LARGE SCALE GENOMIC DNA]</scope>
</reference>
<dbReference type="AlphaFoldDB" id="A0A4Y2G3C4"/>
<dbReference type="EMBL" id="BGPR01001211">
    <property type="protein sequence ID" value="GBM48332.1"/>
    <property type="molecule type" value="Genomic_DNA"/>
</dbReference>
<keyword evidence="2" id="KW-1185">Reference proteome</keyword>
<proteinExistence type="predicted"/>
<protein>
    <submittedName>
        <fullName evidence="1">Uncharacterized protein</fullName>
    </submittedName>
</protein>
<accession>A0A4Y2G3C4</accession>
<organism evidence="1 2">
    <name type="scientific">Araneus ventricosus</name>
    <name type="common">Orbweaver spider</name>
    <name type="synonym">Epeira ventricosa</name>
    <dbReference type="NCBI Taxonomy" id="182803"/>
    <lineage>
        <taxon>Eukaryota</taxon>
        <taxon>Metazoa</taxon>
        <taxon>Ecdysozoa</taxon>
        <taxon>Arthropoda</taxon>
        <taxon>Chelicerata</taxon>
        <taxon>Arachnida</taxon>
        <taxon>Araneae</taxon>
        <taxon>Araneomorphae</taxon>
        <taxon>Entelegynae</taxon>
        <taxon>Araneoidea</taxon>
        <taxon>Araneidae</taxon>
        <taxon>Araneus</taxon>
    </lineage>
</organism>
<name>A0A4Y2G3C4_ARAVE</name>
<dbReference type="Proteomes" id="UP000499080">
    <property type="component" value="Unassembled WGS sequence"/>
</dbReference>
<gene>
    <name evidence="1" type="ORF">AVEN_106531_1</name>
</gene>
<sequence length="101" mass="11794">MVQIQFQGSTADEISRTNFEESLLEDAQMIVWEIFEEFIRNCRRLGDVSCVFKVSSRNHIFLRSALSSWKVLEKVVKMQDLADIRGIQRILYADVSEIYCV</sequence>
<evidence type="ECO:0000313" key="1">
    <source>
        <dbReference type="EMBL" id="GBM48332.1"/>
    </source>
</evidence>
<comment type="caution">
    <text evidence="1">The sequence shown here is derived from an EMBL/GenBank/DDBJ whole genome shotgun (WGS) entry which is preliminary data.</text>
</comment>
<evidence type="ECO:0000313" key="2">
    <source>
        <dbReference type="Proteomes" id="UP000499080"/>
    </source>
</evidence>